<sequence>MAPISQRAWVIQERFLSPRVLHFTSDQMFWECSNKYACETFPKGMPEIYGHAFQPYMLLEEKQRIENLSILDNRRVWGRICEDYSTGRLTFTSDKLIAFSGMAKDFHSRRSSDTYLAGIWKSDFVQSLLWSVQALDGRPIQPNGSREKFPDPCITASLPSSYRAPSWSWLSKDCSIRCPKLRNKSSAIIEILDAHVDLMDEKDPTGDMRGGFFTARGYLREASWIRQGKFDMIVFDGKYGDYLHDMPPNFPSAPTSSFLMQRDVGDEFPTKTIFCLPIRHGYYVRTALKDVEVIDGLILEKIDKDNQYKRIGYFEMAGTSFRRAMTWRLLPPAQDLEYPWHGLHVDDGVPADMRPEREGFYEEIQISKFKVV</sequence>
<evidence type="ECO:0000313" key="2">
    <source>
        <dbReference type="Proteomes" id="UP000813461"/>
    </source>
</evidence>
<evidence type="ECO:0000313" key="1">
    <source>
        <dbReference type="EMBL" id="KAH7071610.1"/>
    </source>
</evidence>
<proteinExistence type="predicted"/>
<dbReference type="PANTHER" id="PTHR33112">
    <property type="entry name" value="DOMAIN PROTEIN, PUTATIVE-RELATED"/>
    <property type="match status" value="1"/>
</dbReference>
<protein>
    <recommendedName>
        <fullName evidence="3">Heterokaryon incompatibility domain-containing protein</fullName>
    </recommendedName>
</protein>
<organism evidence="1 2">
    <name type="scientific">Paraphoma chrysanthemicola</name>
    <dbReference type="NCBI Taxonomy" id="798071"/>
    <lineage>
        <taxon>Eukaryota</taxon>
        <taxon>Fungi</taxon>
        <taxon>Dikarya</taxon>
        <taxon>Ascomycota</taxon>
        <taxon>Pezizomycotina</taxon>
        <taxon>Dothideomycetes</taxon>
        <taxon>Pleosporomycetidae</taxon>
        <taxon>Pleosporales</taxon>
        <taxon>Pleosporineae</taxon>
        <taxon>Phaeosphaeriaceae</taxon>
        <taxon>Paraphoma</taxon>
    </lineage>
</organism>
<dbReference type="PANTHER" id="PTHR33112:SF10">
    <property type="entry name" value="TOL"/>
    <property type="match status" value="1"/>
</dbReference>
<keyword evidence="2" id="KW-1185">Reference proteome</keyword>
<comment type="caution">
    <text evidence="1">The sequence shown here is derived from an EMBL/GenBank/DDBJ whole genome shotgun (WGS) entry which is preliminary data.</text>
</comment>
<name>A0A8K0VTE0_9PLEO</name>
<dbReference type="Proteomes" id="UP000813461">
    <property type="component" value="Unassembled WGS sequence"/>
</dbReference>
<accession>A0A8K0VTE0</accession>
<reference evidence="1" key="1">
    <citation type="journal article" date="2021" name="Nat. Commun.">
        <title>Genetic determinants of endophytism in the Arabidopsis root mycobiome.</title>
        <authorList>
            <person name="Mesny F."/>
            <person name="Miyauchi S."/>
            <person name="Thiergart T."/>
            <person name="Pickel B."/>
            <person name="Atanasova L."/>
            <person name="Karlsson M."/>
            <person name="Huettel B."/>
            <person name="Barry K.W."/>
            <person name="Haridas S."/>
            <person name="Chen C."/>
            <person name="Bauer D."/>
            <person name="Andreopoulos W."/>
            <person name="Pangilinan J."/>
            <person name="LaButti K."/>
            <person name="Riley R."/>
            <person name="Lipzen A."/>
            <person name="Clum A."/>
            <person name="Drula E."/>
            <person name="Henrissat B."/>
            <person name="Kohler A."/>
            <person name="Grigoriev I.V."/>
            <person name="Martin F.M."/>
            <person name="Hacquard S."/>
        </authorList>
    </citation>
    <scope>NUCLEOTIDE SEQUENCE</scope>
    <source>
        <strain evidence="1">MPI-SDFR-AT-0120</strain>
    </source>
</reference>
<dbReference type="EMBL" id="JAGMVJ010000024">
    <property type="protein sequence ID" value="KAH7071610.1"/>
    <property type="molecule type" value="Genomic_DNA"/>
</dbReference>
<dbReference type="AlphaFoldDB" id="A0A8K0VTE0"/>
<gene>
    <name evidence="1" type="ORF">FB567DRAFT_612195</name>
</gene>
<dbReference type="OrthoDB" id="3772220at2759"/>
<evidence type="ECO:0008006" key="3">
    <source>
        <dbReference type="Google" id="ProtNLM"/>
    </source>
</evidence>